<gene>
    <name evidence="1" type="ORF">RQP52_07880</name>
</gene>
<dbReference type="InterPro" id="IPR034660">
    <property type="entry name" value="DinB/YfiT-like"/>
</dbReference>
<reference evidence="1 2" key="1">
    <citation type="submission" date="2023-10" db="EMBL/GenBank/DDBJ databases">
        <title>Paenibacillus strain PFR10 Genome sequencing and assembly.</title>
        <authorList>
            <person name="Kim I."/>
        </authorList>
    </citation>
    <scope>NUCLEOTIDE SEQUENCE [LARGE SCALE GENOMIC DNA]</scope>
    <source>
        <strain evidence="1 2">PFR10</strain>
    </source>
</reference>
<dbReference type="Pfam" id="PF07609">
    <property type="entry name" value="DUF1572"/>
    <property type="match status" value="1"/>
</dbReference>
<keyword evidence="2" id="KW-1185">Reference proteome</keyword>
<name>A0ABU3R9P8_9BACL</name>
<dbReference type="SUPFAM" id="SSF109854">
    <property type="entry name" value="DinB/YfiT-like putative metalloenzymes"/>
    <property type="match status" value="1"/>
</dbReference>
<accession>A0ABU3R9P8</accession>
<evidence type="ECO:0000313" key="1">
    <source>
        <dbReference type="EMBL" id="MDU0201005.1"/>
    </source>
</evidence>
<dbReference type="RefSeq" id="WP_315950663.1">
    <property type="nucleotide sequence ID" value="NZ_JAWCUD010000002.1"/>
</dbReference>
<dbReference type="EMBL" id="JAWCUD010000002">
    <property type="protein sequence ID" value="MDU0201005.1"/>
    <property type="molecule type" value="Genomic_DNA"/>
</dbReference>
<comment type="caution">
    <text evidence="1">The sequence shown here is derived from an EMBL/GenBank/DDBJ whole genome shotgun (WGS) entry which is preliminary data.</text>
</comment>
<proteinExistence type="predicted"/>
<dbReference type="InterPro" id="IPR011466">
    <property type="entry name" value="DUF1572"/>
</dbReference>
<organism evidence="1 2">
    <name type="scientific">Paenibacillus violae</name>
    <dbReference type="NCBI Taxonomy" id="3077234"/>
    <lineage>
        <taxon>Bacteria</taxon>
        <taxon>Bacillati</taxon>
        <taxon>Bacillota</taxon>
        <taxon>Bacilli</taxon>
        <taxon>Bacillales</taxon>
        <taxon>Paenibacillaceae</taxon>
        <taxon>Paenibacillus</taxon>
    </lineage>
</organism>
<dbReference type="Proteomes" id="UP001260980">
    <property type="component" value="Unassembled WGS sequence"/>
</dbReference>
<dbReference type="Gene3D" id="1.20.120.450">
    <property type="entry name" value="dinb family like domain"/>
    <property type="match status" value="1"/>
</dbReference>
<sequence>MKEIKNMLNDRFEVIERRIVLVLEQLNDEQVNWRPNESSNSISNLIVHISGNINDRIGKGMNKIPFTRDRDGEFEVHFISKNDLIENIKTSFHEVKETLMAMDNEGLLQTQKTGNREQTNLEIFIQSATHFSEHMGQILYIAKILKDEDYLTTTVPKKKRI</sequence>
<evidence type="ECO:0000313" key="2">
    <source>
        <dbReference type="Proteomes" id="UP001260980"/>
    </source>
</evidence>
<protein>
    <submittedName>
        <fullName evidence="1">DUF1572 family protein</fullName>
    </submittedName>
</protein>